<gene>
    <name evidence="2" type="ORF">g.11679</name>
</gene>
<name>A0A1B6D1Y6_9HEMI</name>
<accession>A0A1B6D1Y6</accession>
<keyword evidence="1" id="KW-1133">Transmembrane helix</keyword>
<reference evidence="2" key="1">
    <citation type="submission" date="2015-12" db="EMBL/GenBank/DDBJ databases">
        <title>De novo transcriptome assembly of four potential Pierce s Disease insect vectors from Arizona vineyards.</title>
        <authorList>
            <person name="Tassone E.E."/>
        </authorList>
    </citation>
    <scope>NUCLEOTIDE SEQUENCE</scope>
</reference>
<keyword evidence="1" id="KW-0812">Transmembrane</keyword>
<organism evidence="2">
    <name type="scientific">Clastoptera arizonana</name>
    <name type="common">Arizona spittle bug</name>
    <dbReference type="NCBI Taxonomy" id="38151"/>
    <lineage>
        <taxon>Eukaryota</taxon>
        <taxon>Metazoa</taxon>
        <taxon>Ecdysozoa</taxon>
        <taxon>Arthropoda</taxon>
        <taxon>Hexapoda</taxon>
        <taxon>Insecta</taxon>
        <taxon>Pterygota</taxon>
        <taxon>Neoptera</taxon>
        <taxon>Paraneoptera</taxon>
        <taxon>Hemiptera</taxon>
        <taxon>Auchenorrhyncha</taxon>
        <taxon>Cercopoidea</taxon>
        <taxon>Clastopteridae</taxon>
        <taxon>Clastoptera</taxon>
    </lineage>
</organism>
<feature type="transmembrane region" description="Helical" evidence="1">
    <location>
        <begin position="104"/>
        <end position="128"/>
    </location>
</feature>
<protein>
    <submittedName>
        <fullName evidence="2">Uncharacterized protein</fullName>
    </submittedName>
</protein>
<dbReference type="EMBL" id="GEDC01017587">
    <property type="protein sequence ID" value="JAS19711.1"/>
    <property type="molecule type" value="Transcribed_RNA"/>
</dbReference>
<feature type="non-terminal residue" evidence="2">
    <location>
        <position position="1"/>
    </location>
</feature>
<evidence type="ECO:0000256" key="1">
    <source>
        <dbReference type="SAM" id="Phobius"/>
    </source>
</evidence>
<evidence type="ECO:0000313" key="2">
    <source>
        <dbReference type="EMBL" id="JAS19711.1"/>
    </source>
</evidence>
<dbReference type="AlphaFoldDB" id="A0A1B6D1Y6"/>
<proteinExistence type="predicted"/>
<sequence>SHHFQARTNSWLPADNKTSLSILSFNEQNKALVPGKFLMISFFVITFVFESHVETSYFDFKSSIPFEGKSDRVTNIFGLDDIVDRFTTLCHNIYIKKDNIKKMVVITVLSDIIIFFLIRIIELIILILI</sequence>
<keyword evidence="1" id="KW-0472">Membrane</keyword>